<evidence type="ECO:0000313" key="4">
    <source>
        <dbReference type="Proteomes" id="UP000827092"/>
    </source>
</evidence>
<name>A0AAV6TXM1_9ARAC</name>
<dbReference type="InterPro" id="IPR050164">
    <property type="entry name" value="Peptidase_C19"/>
</dbReference>
<dbReference type="InterPro" id="IPR038765">
    <property type="entry name" value="Papain-like_cys_pep_sf"/>
</dbReference>
<dbReference type="GO" id="GO:0016579">
    <property type="term" value="P:protein deubiquitination"/>
    <property type="evidence" value="ECO:0007669"/>
    <property type="project" value="InterPro"/>
</dbReference>
<sequence length="428" mass="48550">METHILNSDTKKRKFSKIARFRLWIKNLFTRRKQPSSILTDVIQKDDELQEHKDVPKCQEDNMSKSEAARLLAAAEIVISVECLLEKVTGEILKENVPCTKKEEGKDLQVHPQEQLTLDEILRNEELEKNQKRKPQQDRVNLPSSATAGVGVVATVPSSSLPPGYANKDYVSCYANAVCQCMFSFDQIMTCIAQDPTVGKALKKLCKKHAQAKGLVDTRELRREVGRPFSRREEQDAEDFFSTLINQNEFLKALTTNIVCNTRKCRNRSCGQEITTGDLVTCVRLGTDQSTIHIKELIEEYSKWECLGDEVRCGRCDNLCAQNSEIEVPAEILVCQLMLWTGKGHKKNIKVKGVPDTTIKLKNKAYQLEAAVFHHSSSAQSGHYTAVRRHADHQWVKMDDTKVSLNNKWPKGKTPYLLFYKSVCEGSF</sequence>
<dbReference type="GO" id="GO:0005634">
    <property type="term" value="C:nucleus"/>
    <property type="evidence" value="ECO:0007669"/>
    <property type="project" value="TreeGrafter"/>
</dbReference>
<dbReference type="GO" id="GO:0004843">
    <property type="term" value="F:cysteine-type deubiquitinase activity"/>
    <property type="evidence" value="ECO:0007669"/>
    <property type="project" value="InterPro"/>
</dbReference>
<gene>
    <name evidence="3" type="ORF">JTE90_027166</name>
</gene>
<comment type="caution">
    <text evidence="3">The sequence shown here is derived from an EMBL/GenBank/DDBJ whole genome shotgun (WGS) entry which is preliminary data.</text>
</comment>
<dbReference type="EMBL" id="JAFNEN010000847">
    <property type="protein sequence ID" value="KAG8176862.1"/>
    <property type="molecule type" value="Genomic_DNA"/>
</dbReference>
<dbReference type="Gene3D" id="3.90.70.10">
    <property type="entry name" value="Cysteine proteinases"/>
    <property type="match status" value="1"/>
</dbReference>
<dbReference type="AlphaFoldDB" id="A0AAV6TXM1"/>
<organism evidence="3 4">
    <name type="scientific">Oedothorax gibbosus</name>
    <dbReference type="NCBI Taxonomy" id="931172"/>
    <lineage>
        <taxon>Eukaryota</taxon>
        <taxon>Metazoa</taxon>
        <taxon>Ecdysozoa</taxon>
        <taxon>Arthropoda</taxon>
        <taxon>Chelicerata</taxon>
        <taxon>Arachnida</taxon>
        <taxon>Araneae</taxon>
        <taxon>Araneomorphae</taxon>
        <taxon>Entelegynae</taxon>
        <taxon>Araneoidea</taxon>
        <taxon>Linyphiidae</taxon>
        <taxon>Erigoninae</taxon>
        <taxon>Oedothorax</taxon>
    </lineage>
</organism>
<dbReference type="InterPro" id="IPR028889">
    <property type="entry name" value="USP"/>
</dbReference>
<proteinExistence type="inferred from homology"/>
<comment type="similarity">
    <text evidence="1">Belongs to the peptidase C19 family.</text>
</comment>
<feature type="domain" description="USP" evidence="2">
    <location>
        <begin position="163"/>
        <end position="423"/>
    </location>
</feature>
<evidence type="ECO:0000256" key="1">
    <source>
        <dbReference type="ARBA" id="ARBA00009085"/>
    </source>
</evidence>
<dbReference type="Pfam" id="PF00443">
    <property type="entry name" value="UCH"/>
    <property type="match status" value="1"/>
</dbReference>
<dbReference type="InterPro" id="IPR001394">
    <property type="entry name" value="Peptidase_C19_UCH"/>
</dbReference>
<dbReference type="Proteomes" id="UP000827092">
    <property type="component" value="Unassembled WGS sequence"/>
</dbReference>
<dbReference type="PROSITE" id="PS50235">
    <property type="entry name" value="USP_3"/>
    <property type="match status" value="1"/>
</dbReference>
<protein>
    <recommendedName>
        <fullName evidence="2">USP domain-containing protein</fullName>
    </recommendedName>
</protein>
<reference evidence="3 4" key="1">
    <citation type="journal article" date="2022" name="Nat. Ecol. Evol.">
        <title>A masculinizing supergene underlies an exaggerated male reproductive morph in a spider.</title>
        <authorList>
            <person name="Hendrickx F."/>
            <person name="De Corte Z."/>
            <person name="Sonet G."/>
            <person name="Van Belleghem S.M."/>
            <person name="Kostlbacher S."/>
            <person name="Vangestel C."/>
        </authorList>
    </citation>
    <scope>NUCLEOTIDE SEQUENCE [LARGE SCALE GENOMIC DNA]</scope>
    <source>
        <strain evidence="3">W744_W776</strain>
    </source>
</reference>
<dbReference type="PANTHER" id="PTHR24006">
    <property type="entry name" value="UBIQUITIN CARBOXYL-TERMINAL HYDROLASE"/>
    <property type="match status" value="1"/>
</dbReference>
<evidence type="ECO:0000313" key="3">
    <source>
        <dbReference type="EMBL" id="KAG8176862.1"/>
    </source>
</evidence>
<accession>A0AAV6TXM1</accession>
<keyword evidence="4" id="KW-1185">Reference proteome</keyword>
<dbReference type="SUPFAM" id="SSF54001">
    <property type="entry name" value="Cysteine proteinases"/>
    <property type="match status" value="1"/>
</dbReference>
<evidence type="ECO:0000259" key="2">
    <source>
        <dbReference type="PROSITE" id="PS50235"/>
    </source>
</evidence>
<dbReference type="GO" id="GO:0005829">
    <property type="term" value="C:cytosol"/>
    <property type="evidence" value="ECO:0007669"/>
    <property type="project" value="TreeGrafter"/>
</dbReference>
<dbReference type="CDD" id="cd02257">
    <property type="entry name" value="Peptidase_C19"/>
    <property type="match status" value="1"/>
</dbReference>